<evidence type="ECO:0000313" key="19">
    <source>
        <dbReference type="EMBL" id="SDO68919.1"/>
    </source>
</evidence>
<dbReference type="Gene3D" id="3.30.450.20">
    <property type="entry name" value="PAS domain"/>
    <property type="match status" value="2"/>
</dbReference>
<dbReference type="GO" id="GO:0004673">
    <property type="term" value="F:protein histidine kinase activity"/>
    <property type="evidence" value="ECO:0007669"/>
    <property type="project" value="UniProtKB-EC"/>
</dbReference>
<dbReference type="InterPro" id="IPR000700">
    <property type="entry name" value="PAS-assoc_C"/>
</dbReference>
<dbReference type="InterPro" id="IPR013656">
    <property type="entry name" value="PAS_4"/>
</dbReference>
<evidence type="ECO:0000256" key="4">
    <source>
        <dbReference type="ARBA" id="ARBA00022543"/>
    </source>
</evidence>
<dbReference type="EC" id="2.7.13.3" evidence="2"/>
<dbReference type="Pfam" id="PF08447">
    <property type="entry name" value="PAS_3"/>
    <property type="match status" value="1"/>
</dbReference>
<dbReference type="STRING" id="582672.SAMN05216360_13715"/>
<dbReference type="OrthoDB" id="9760752at2"/>
<dbReference type="SMART" id="SM00086">
    <property type="entry name" value="PAC"/>
    <property type="match status" value="2"/>
</dbReference>
<dbReference type="InterPro" id="IPR001610">
    <property type="entry name" value="PAC"/>
</dbReference>
<dbReference type="EMBL" id="FNHS01000037">
    <property type="protein sequence ID" value="SDO68919.1"/>
    <property type="molecule type" value="Genomic_DNA"/>
</dbReference>
<dbReference type="GO" id="GO:0009881">
    <property type="term" value="F:photoreceptor activity"/>
    <property type="evidence" value="ECO:0007669"/>
    <property type="project" value="UniProtKB-KW"/>
</dbReference>
<evidence type="ECO:0000313" key="20">
    <source>
        <dbReference type="Proteomes" id="UP000198704"/>
    </source>
</evidence>
<feature type="domain" description="PAC" evidence="18">
    <location>
        <begin position="137"/>
        <end position="190"/>
    </location>
</feature>
<keyword evidence="7" id="KW-0285">Flavoprotein</keyword>
<keyword evidence="6" id="KW-0716">Sensory transduction</keyword>
<evidence type="ECO:0000256" key="5">
    <source>
        <dbReference type="ARBA" id="ARBA00022553"/>
    </source>
</evidence>
<protein>
    <recommendedName>
        <fullName evidence="3">Blue-light-activated histidine kinase</fullName>
        <ecNumber evidence="2">2.7.13.3</ecNumber>
    </recommendedName>
</protein>
<evidence type="ECO:0000256" key="14">
    <source>
        <dbReference type="ARBA" id="ARBA00022991"/>
    </source>
</evidence>
<dbReference type="InterPro" id="IPR011102">
    <property type="entry name" value="Sig_transdc_His_kinase_HWE"/>
</dbReference>
<keyword evidence="5" id="KW-0597">Phosphoprotein</keyword>
<evidence type="ECO:0000256" key="8">
    <source>
        <dbReference type="ARBA" id="ARBA00022643"/>
    </source>
</evidence>
<keyword evidence="4" id="KW-0600">Photoreceptor protein</keyword>
<evidence type="ECO:0000256" key="9">
    <source>
        <dbReference type="ARBA" id="ARBA00022679"/>
    </source>
</evidence>
<keyword evidence="12" id="KW-0418">Kinase</keyword>
<gene>
    <name evidence="19" type="ORF">SAMN05216360_13715</name>
</gene>
<feature type="compositionally biased region" description="Pro residues" evidence="17">
    <location>
        <begin position="1"/>
        <end position="10"/>
    </location>
</feature>
<dbReference type="FunFam" id="3.30.450.20:FF:000099">
    <property type="entry name" value="Sensory box sensor histidine kinase"/>
    <property type="match status" value="1"/>
</dbReference>
<dbReference type="Proteomes" id="UP000198704">
    <property type="component" value="Unassembled WGS sequence"/>
</dbReference>
<dbReference type="AlphaFoldDB" id="A0A1H0LL20"/>
<sequence>MQSVEPPPISASPAPARPEASSVPPRKGGASTLPVGCGELGDLVRTYDWARTPLGPIADWPQSLIFAVSTLLLSPVPIVLLWGADGIMIYNDAYSGFAGGRHPQLLGSKVREGWPEVADFNDHVMRVGLAGGTLSYRDQELTLHRYGRPEQVWMNLDYSPVFDEGGQPAGVIAIVVESTERVLAEQRLRESEALFRTLAQGIPQLIWRAAIDGACIWASPQWVTYTGQDSGTSLGWGWLDAVHPDDVAGARAAWQEASASGHLAYEHRLCNAPAKRYRWFQTRAAAVRDGEGRIVEWLGTSTDIDDLRQLHERQQVMVAELQHRTRNLLGVVRSIAKQTMALTGPGELFKERFNDRLSALSRVQGLLSRSDQEPITLRALIETELVALDAPATQTRVWLEGPAVCLRKATVQTFALALHELATNALKYGAFTTPEGRLSVTWRICESEEGRRLLMSWVEEGLVRPAETGTPVPRGGYGRELIERALPYALKARTCYALSETTLQCTINIPLPEGETAGSLP</sequence>
<dbReference type="InterPro" id="IPR035965">
    <property type="entry name" value="PAS-like_dom_sf"/>
</dbReference>
<evidence type="ECO:0000256" key="11">
    <source>
        <dbReference type="ARBA" id="ARBA00022741"/>
    </source>
</evidence>
<organism evidence="19 20">
    <name type="scientific">Methylobacterium phyllostachyos</name>
    <dbReference type="NCBI Taxonomy" id="582672"/>
    <lineage>
        <taxon>Bacteria</taxon>
        <taxon>Pseudomonadati</taxon>
        <taxon>Pseudomonadota</taxon>
        <taxon>Alphaproteobacteria</taxon>
        <taxon>Hyphomicrobiales</taxon>
        <taxon>Methylobacteriaceae</taxon>
        <taxon>Methylobacterium</taxon>
    </lineage>
</organism>
<dbReference type="PANTHER" id="PTHR41523:SF7">
    <property type="entry name" value="HISTIDINE KINASE"/>
    <property type="match status" value="1"/>
</dbReference>
<keyword evidence="9" id="KW-0808">Transferase</keyword>
<dbReference type="SMART" id="SM00091">
    <property type="entry name" value="PAS"/>
    <property type="match status" value="1"/>
</dbReference>
<dbReference type="InterPro" id="IPR013655">
    <property type="entry name" value="PAS_fold_3"/>
</dbReference>
<dbReference type="Pfam" id="PF08448">
    <property type="entry name" value="PAS_4"/>
    <property type="match status" value="1"/>
</dbReference>
<keyword evidence="11" id="KW-0547">Nucleotide-binding</keyword>
<dbReference type="InterPro" id="IPR036890">
    <property type="entry name" value="HATPase_C_sf"/>
</dbReference>
<dbReference type="SMART" id="SM00911">
    <property type="entry name" value="HWE_HK"/>
    <property type="match status" value="1"/>
</dbReference>
<evidence type="ECO:0000256" key="17">
    <source>
        <dbReference type="SAM" id="MobiDB-lite"/>
    </source>
</evidence>
<evidence type="ECO:0000256" key="10">
    <source>
        <dbReference type="ARBA" id="ARBA00022737"/>
    </source>
</evidence>
<dbReference type="PANTHER" id="PTHR41523">
    <property type="entry name" value="TWO-COMPONENT SYSTEM SENSOR PROTEIN"/>
    <property type="match status" value="1"/>
</dbReference>
<proteinExistence type="predicted"/>
<evidence type="ECO:0000256" key="15">
    <source>
        <dbReference type="ARBA" id="ARBA00023026"/>
    </source>
</evidence>
<evidence type="ECO:0000259" key="18">
    <source>
        <dbReference type="PROSITE" id="PS50113"/>
    </source>
</evidence>
<evidence type="ECO:0000256" key="1">
    <source>
        <dbReference type="ARBA" id="ARBA00000085"/>
    </source>
</evidence>
<dbReference type="NCBIfam" id="TIGR00229">
    <property type="entry name" value="sensory_box"/>
    <property type="match status" value="2"/>
</dbReference>
<dbReference type="CDD" id="cd00130">
    <property type="entry name" value="PAS"/>
    <property type="match status" value="1"/>
</dbReference>
<dbReference type="Pfam" id="PF07536">
    <property type="entry name" value="HWE_HK"/>
    <property type="match status" value="1"/>
</dbReference>
<evidence type="ECO:0000256" key="7">
    <source>
        <dbReference type="ARBA" id="ARBA00022630"/>
    </source>
</evidence>
<keyword evidence="10" id="KW-0677">Repeat</keyword>
<reference evidence="20" key="1">
    <citation type="submission" date="2016-10" db="EMBL/GenBank/DDBJ databases">
        <authorList>
            <person name="Varghese N."/>
            <person name="Submissions S."/>
        </authorList>
    </citation>
    <scope>NUCLEOTIDE SEQUENCE [LARGE SCALE GENOMIC DNA]</scope>
    <source>
        <strain evidence="20">BL47</strain>
    </source>
</reference>
<accession>A0A1H0LL20</accession>
<keyword evidence="14" id="KW-0157">Chromophore</keyword>
<dbReference type="PROSITE" id="PS50113">
    <property type="entry name" value="PAC"/>
    <property type="match status" value="2"/>
</dbReference>
<feature type="domain" description="PAC" evidence="18">
    <location>
        <begin position="263"/>
        <end position="316"/>
    </location>
</feature>
<evidence type="ECO:0000256" key="13">
    <source>
        <dbReference type="ARBA" id="ARBA00022840"/>
    </source>
</evidence>
<keyword evidence="8" id="KW-0288">FMN</keyword>
<dbReference type="Gene3D" id="3.30.565.10">
    <property type="entry name" value="Histidine kinase-like ATPase, C-terminal domain"/>
    <property type="match status" value="1"/>
</dbReference>
<dbReference type="InterPro" id="IPR000014">
    <property type="entry name" value="PAS"/>
</dbReference>
<evidence type="ECO:0000256" key="12">
    <source>
        <dbReference type="ARBA" id="ARBA00022777"/>
    </source>
</evidence>
<dbReference type="SUPFAM" id="SSF55785">
    <property type="entry name" value="PYP-like sensor domain (PAS domain)"/>
    <property type="match status" value="2"/>
</dbReference>
<comment type="catalytic activity">
    <reaction evidence="1">
        <text>ATP + protein L-histidine = ADP + protein N-phospho-L-histidine.</text>
        <dbReference type="EC" id="2.7.13.3"/>
    </reaction>
</comment>
<evidence type="ECO:0000256" key="6">
    <source>
        <dbReference type="ARBA" id="ARBA00022606"/>
    </source>
</evidence>
<dbReference type="GO" id="GO:0005524">
    <property type="term" value="F:ATP binding"/>
    <property type="evidence" value="ECO:0007669"/>
    <property type="project" value="UniProtKB-KW"/>
</dbReference>
<name>A0A1H0LL20_9HYPH</name>
<keyword evidence="13" id="KW-0067">ATP-binding</keyword>
<evidence type="ECO:0000256" key="3">
    <source>
        <dbReference type="ARBA" id="ARBA00021740"/>
    </source>
</evidence>
<keyword evidence="15" id="KW-0843">Virulence</keyword>
<keyword evidence="16" id="KW-0675">Receptor</keyword>
<feature type="compositionally biased region" description="Low complexity" evidence="17">
    <location>
        <begin position="11"/>
        <end position="26"/>
    </location>
</feature>
<evidence type="ECO:0000256" key="16">
    <source>
        <dbReference type="ARBA" id="ARBA00023170"/>
    </source>
</evidence>
<keyword evidence="20" id="KW-1185">Reference proteome</keyword>
<feature type="region of interest" description="Disordered" evidence="17">
    <location>
        <begin position="1"/>
        <end position="34"/>
    </location>
</feature>
<evidence type="ECO:0000256" key="2">
    <source>
        <dbReference type="ARBA" id="ARBA00012438"/>
    </source>
</evidence>